<gene>
    <name evidence="10" type="ORF">S03H2_34238</name>
</gene>
<dbReference type="EMBL" id="BARU01020876">
    <property type="protein sequence ID" value="GAH54133.1"/>
    <property type="molecule type" value="Genomic_DNA"/>
</dbReference>
<feature type="transmembrane region" description="Helical" evidence="9">
    <location>
        <begin position="20"/>
        <end position="37"/>
    </location>
</feature>
<proteinExistence type="predicted"/>
<evidence type="ECO:0000256" key="2">
    <source>
        <dbReference type="ARBA" id="ARBA00022448"/>
    </source>
</evidence>
<evidence type="ECO:0000256" key="6">
    <source>
        <dbReference type="ARBA" id="ARBA00022989"/>
    </source>
</evidence>
<dbReference type="PRINTS" id="PR01853">
    <property type="entry name" value="YAJCTRNLCASE"/>
</dbReference>
<dbReference type="InterPro" id="IPR003849">
    <property type="entry name" value="Preprotein_translocase_YajC"/>
</dbReference>
<dbReference type="PANTHER" id="PTHR33909">
    <property type="entry name" value="SEC TRANSLOCON ACCESSORY COMPLEX SUBUNIT YAJC"/>
    <property type="match status" value="1"/>
</dbReference>
<evidence type="ECO:0000256" key="3">
    <source>
        <dbReference type="ARBA" id="ARBA00022475"/>
    </source>
</evidence>
<keyword evidence="6 9" id="KW-1133">Transmembrane helix</keyword>
<protein>
    <recommendedName>
        <fullName evidence="11">Preprotein translocase subunit YajC</fullName>
    </recommendedName>
</protein>
<evidence type="ECO:0000256" key="7">
    <source>
        <dbReference type="ARBA" id="ARBA00023010"/>
    </source>
</evidence>
<dbReference type="PANTHER" id="PTHR33909:SF1">
    <property type="entry name" value="SEC TRANSLOCON ACCESSORY COMPLEX SUBUNIT YAJC"/>
    <property type="match status" value="1"/>
</dbReference>
<keyword evidence="2" id="KW-0813">Transport</keyword>
<dbReference type="GO" id="GO:0005886">
    <property type="term" value="C:plasma membrane"/>
    <property type="evidence" value="ECO:0007669"/>
    <property type="project" value="UniProtKB-SubCell"/>
</dbReference>
<evidence type="ECO:0000256" key="9">
    <source>
        <dbReference type="SAM" id="Phobius"/>
    </source>
</evidence>
<evidence type="ECO:0000256" key="4">
    <source>
        <dbReference type="ARBA" id="ARBA00022692"/>
    </source>
</evidence>
<keyword evidence="3" id="KW-1003">Cell membrane</keyword>
<name>X1I981_9ZZZZ</name>
<dbReference type="GO" id="GO:0015031">
    <property type="term" value="P:protein transport"/>
    <property type="evidence" value="ECO:0007669"/>
    <property type="project" value="UniProtKB-KW"/>
</dbReference>
<dbReference type="AlphaFoldDB" id="X1I981"/>
<sequence>MDFLYAFSQPGGQGSGGGVLAFLPMILMFAIIYFLLIRPQMRKQKHQQTMLGALRKGDQVLTRGGIYGRIEAFKGKDNSQVLLDIGKGNKITVARAYIVGLASETVEAPKGN</sequence>
<keyword evidence="7" id="KW-0811">Translocation</keyword>
<evidence type="ECO:0000256" key="1">
    <source>
        <dbReference type="ARBA" id="ARBA00004162"/>
    </source>
</evidence>
<evidence type="ECO:0000313" key="10">
    <source>
        <dbReference type="EMBL" id="GAH54133.1"/>
    </source>
</evidence>
<comment type="subcellular location">
    <subcellularLocation>
        <location evidence="1">Cell membrane</location>
        <topology evidence="1">Single-pass membrane protein</topology>
    </subcellularLocation>
</comment>
<keyword evidence="8 9" id="KW-0472">Membrane</keyword>
<keyword evidence="4 9" id="KW-0812">Transmembrane</keyword>
<keyword evidence="5" id="KW-0653">Protein transport</keyword>
<comment type="caution">
    <text evidence="10">The sequence shown here is derived from an EMBL/GenBank/DDBJ whole genome shotgun (WGS) entry which is preliminary data.</text>
</comment>
<organism evidence="10">
    <name type="scientific">marine sediment metagenome</name>
    <dbReference type="NCBI Taxonomy" id="412755"/>
    <lineage>
        <taxon>unclassified sequences</taxon>
        <taxon>metagenomes</taxon>
        <taxon>ecological metagenomes</taxon>
    </lineage>
</organism>
<dbReference type="Pfam" id="PF02699">
    <property type="entry name" value="YajC"/>
    <property type="match status" value="1"/>
</dbReference>
<evidence type="ECO:0000256" key="8">
    <source>
        <dbReference type="ARBA" id="ARBA00023136"/>
    </source>
</evidence>
<accession>X1I981</accession>
<reference evidence="10" key="1">
    <citation type="journal article" date="2014" name="Front. Microbiol.">
        <title>High frequency of phylogenetically diverse reductive dehalogenase-homologous genes in deep subseafloor sedimentary metagenomes.</title>
        <authorList>
            <person name="Kawai M."/>
            <person name="Futagami T."/>
            <person name="Toyoda A."/>
            <person name="Takaki Y."/>
            <person name="Nishi S."/>
            <person name="Hori S."/>
            <person name="Arai W."/>
            <person name="Tsubouchi T."/>
            <person name="Morono Y."/>
            <person name="Uchiyama I."/>
            <person name="Ito T."/>
            <person name="Fujiyama A."/>
            <person name="Inagaki F."/>
            <person name="Takami H."/>
        </authorList>
    </citation>
    <scope>NUCLEOTIDE SEQUENCE</scope>
    <source>
        <strain evidence="10">Expedition CK06-06</strain>
    </source>
</reference>
<evidence type="ECO:0000256" key="5">
    <source>
        <dbReference type="ARBA" id="ARBA00022927"/>
    </source>
</evidence>
<dbReference type="NCBIfam" id="TIGR00739">
    <property type="entry name" value="yajC"/>
    <property type="match status" value="1"/>
</dbReference>
<dbReference type="SMART" id="SM01323">
    <property type="entry name" value="YajC"/>
    <property type="match status" value="1"/>
</dbReference>
<evidence type="ECO:0008006" key="11">
    <source>
        <dbReference type="Google" id="ProtNLM"/>
    </source>
</evidence>